<dbReference type="OrthoDB" id="443402at2759"/>
<organism evidence="2 3">
    <name type="scientific">Lachnellula arida</name>
    <dbReference type="NCBI Taxonomy" id="1316785"/>
    <lineage>
        <taxon>Eukaryota</taxon>
        <taxon>Fungi</taxon>
        <taxon>Dikarya</taxon>
        <taxon>Ascomycota</taxon>
        <taxon>Pezizomycotina</taxon>
        <taxon>Leotiomycetes</taxon>
        <taxon>Helotiales</taxon>
        <taxon>Lachnaceae</taxon>
        <taxon>Lachnellula</taxon>
    </lineage>
</organism>
<evidence type="ECO:0000313" key="3">
    <source>
        <dbReference type="Proteomes" id="UP000469559"/>
    </source>
</evidence>
<proteinExistence type="predicted"/>
<comment type="caution">
    <text evidence="2">The sequence shown here is derived from an EMBL/GenBank/DDBJ whole genome shotgun (WGS) entry which is preliminary data.</text>
</comment>
<gene>
    <name evidence="2" type="ORF">LARI1_G001935</name>
</gene>
<sequence length="362" mass="41377">MLFRLVGAASNPLSLLTVSFAHEGFHKIMSTDAKVMSQEEKMLRADTTRRRLSSRCKGLLETPDFKSHGPYATVQYLHRIVKDFLRHSNNTFDPDQEFCAAFLLHLKMKKPDGKVHLAQFVASFTGCIEHSVRLDTNAKNKNMHIETLNELERICNTNFDFNDLEHGSYLFDALISQRKREGHLQEEYRHWPVGTTLFMDYALVYPLYSYVEHWLENTSKADLQSSGKFILLKAARREDVQMVTILLDILLEGGVNPDAHVAKESMTVWQLVLLQLQIVDLAQGQAESGRCAVWAEIIRIFLEHRADPCATVDDLPVRAVIMSAFECDHVRAGQLLSLLPKLQEENRGGSKLQFQGFKRLFK</sequence>
<keyword evidence="3" id="KW-1185">Reference proteome</keyword>
<dbReference type="InterPro" id="IPR056693">
    <property type="entry name" value="DUF7791"/>
</dbReference>
<dbReference type="AlphaFoldDB" id="A0A8T9BK18"/>
<feature type="domain" description="DUF7791" evidence="1">
    <location>
        <begin position="9"/>
        <end position="111"/>
    </location>
</feature>
<reference evidence="2 3" key="1">
    <citation type="submission" date="2018-05" db="EMBL/GenBank/DDBJ databases">
        <title>Whole genome sequencing for identification of molecular markers to develop diagnostic detection tools for the regulated plant pathogen Lachnellula willkommii.</title>
        <authorList>
            <person name="Giroux E."/>
            <person name="Bilodeau G."/>
        </authorList>
    </citation>
    <scope>NUCLEOTIDE SEQUENCE [LARGE SCALE GENOMIC DNA]</scope>
    <source>
        <strain evidence="2 3">CBS 203.66</strain>
    </source>
</reference>
<accession>A0A8T9BK18</accession>
<name>A0A8T9BK18_9HELO</name>
<protein>
    <recommendedName>
        <fullName evidence="1">DUF7791 domain-containing protein</fullName>
    </recommendedName>
</protein>
<evidence type="ECO:0000259" key="1">
    <source>
        <dbReference type="Pfam" id="PF25053"/>
    </source>
</evidence>
<dbReference type="Proteomes" id="UP000469559">
    <property type="component" value="Unassembled WGS sequence"/>
</dbReference>
<dbReference type="Pfam" id="PF25053">
    <property type="entry name" value="DUF7791"/>
    <property type="match status" value="1"/>
</dbReference>
<dbReference type="EMBL" id="QGMF01000070">
    <property type="protein sequence ID" value="TVY20115.1"/>
    <property type="molecule type" value="Genomic_DNA"/>
</dbReference>
<evidence type="ECO:0000313" key="2">
    <source>
        <dbReference type="EMBL" id="TVY20115.1"/>
    </source>
</evidence>